<dbReference type="AlphaFoldDB" id="A0A1G9T4M0"/>
<evidence type="ECO:0000256" key="1">
    <source>
        <dbReference type="SAM" id="SignalP"/>
    </source>
</evidence>
<keyword evidence="1" id="KW-0732">Signal</keyword>
<feature type="domain" description="DUF2268" evidence="2">
    <location>
        <begin position="82"/>
        <end position="250"/>
    </location>
</feature>
<dbReference type="Proteomes" id="UP000199759">
    <property type="component" value="Unassembled WGS sequence"/>
</dbReference>
<proteinExistence type="predicted"/>
<dbReference type="STRING" id="144026.SAMN04488568_11114"/>
<reference evidence="3 4" key="1">
    <citation type="submission" date="2016-10" db="EMBL/GenBank/DDBJ databases">
        <authorList>
            <person name="de Groot N.N."/>
        </authorList>
    </citation>
    <scope>NUCLEOTIDE SEQUENCE [LARGE SCALE GENOMIC DNA]</scope>
    <source>
        <strain evidence="3 4">DSM 16077</strain>
    </source>
</reference>
<dbReference type="InterPro" id="IPR018728">
    <property type="entry name" value="DUF2268"/>
</dbReference>
<feature type="chain" id="PRO_5011569453" evidence="1">
    <location>
        <begin position="24"/>
        <end position="257"/>
    </location>
</feature>
<accession>A0A1G9T4M0</accession>
<gene>
    <name evidence="3" type="ORF">SAMN04488568_11114</name>
</gene>
<dbReference type="GO" id="GO:0006508">
    <property type="term" value="P:proteolysis"/>
    <property type="evidence" value="ECO:0007669"/>
    <property type="project" value="UniProtKB-KW"/>
</dbReference>
<sequence length="257" mass="27067">MKDSCFVRAVLLAAALPVFPAYGASAELLESLETQMGQAAISARFQSSDAFSFTEAQEVRTLAVLEATYRAVRADFPALADQVAVTIIPVDRDLSAVGHVSGRSDAPGVVVLEISMSGAGGVDGAILDGLESTFAHELHHLVRGWTISGNRFGPGIAIAAANEGLAVVYAATLTGKAYAGNAPPAAGLAIEWAREVRGLPLHADYGQWMFAHPDGRAAVGYRTGSFIVRRAMENSGREIVDLSTLNPDEIWSLAEID</sequence>
<evidence type="ECO:0000259" key="2">
    <source>
        <dbReference type="Pfam" id="PF10026"/>
    </source>
</evidence>
<dbReference type="Pfam" id="PF10026">
    <property type="entry name" value="DUF2268"/>
    <property type="match status" value="1"/>
</dbReference>
<name>A0A1G9T4M0_9PROT</name>
<dbReference type="GO" id="GO:0008233">
    <property type="term" value="F:peptidase activity"/>
    <property type="evidence" value="ECO:0007669"/>
    <property type="project" value="UniProtKB-KW"/>
</dbReference>
<evidence type="ECO:0000313" key="4">
    <source>
        <dbReference type="Proteomes" id="UP000199759"/>
    </source>
</evidence>
<keyword evidence="3" id="KW-0645">Protease</keyword>
<organism evidence="3 4">
    <name type="scientific">Maricaulis salignorans</name>
    <dbReference type="NCBI Taxonomy" id="144026"/>
    <lineage>
        <taxon>Bacteria</taxon>
        <taxon>Pseudomonadati</taxon>
        <taxon>Pseudomonadota</taxon>
        <taxon>Alphaproteobacteria</taxon>
        <taxon>Maricaulales</taxon>
        <taxon>Maricaulaceae</taxon>
        <taxon>Maricaulis</taxon>
    </lineage>
</organism>
<protein>
    <submittedName>
        <fullName evidence="3">Predicted Zn-dependent protease</fullName>
    </submittedName>
</protein>
<keyword evidence="4" id="KW-1185">Reference proteome</keyword>
<evidence type="ECO:0000313" key="3">
    <source>
        <dbReference type="EMBL" id="SDM42025.1"/>
    </source>
</evidence>
<feature type="signal peptide" evidence="1">
    <location>
        <begin position="1"/>
        <end position="23"/>
    </location>
</feature>
<dbReference type="OrthoDB" id="69012at2"/>
<keyword evidence="3" id="KW-0378">Hydrolase</keyword>
<dbReference type="EMBL" id="FNHG01000011">
    <property type="protein sequence ID" value="SDM42025.1"/>
    <property type="molecule type" value="Genomic_DNA"/>
</dbReference>